<dbReference type="RefSeq" id="WP_267636560.1">
    <property type="nucleotide sequence ID" value="NZ_JAODIY010000005.1"/>
</dbReference>
<evidence type="ECO:0000256" key="1">
    <source>
        <dbReference type="SAM" id="MobiDB-lite"/>
    </source>
</evidence>
<dbReference type="AlphaFoldDB" id="A0ABD5XCL2"/>
<dbReference type="PROSITE" id="PS51257">
    <property type="entry name" value="PROKAR_LIPOPROTEIN"/>
    <property type="match status" value="1"/>
</dbReference>
<organism evidence="2 3">
    <name type="scientific">Halovenus rubra</name>
    <dbReference type="NCBI Taxonomy" id="869890"/>
    <lineage>
        <taxon>Archaea</taxon>
        <taxon>Methanobacteriati</taxon>
        <taxon>Methanobacteriota</taxon>
        <taxon>Stenosarchaea group</taxon>
        <taxon>Halobacteria</taxon>
        <taxon>Halobacteriales</taxon>
        <taxon>Haloarculaceae</taxon>
        <taxon>Halovenus</taxon>
    </lineage>
</organism>
<accession>A0ABD5XCL2</accession>
<proteinExistence type="predicted"/>
<protein>
    <submittedName>
        <fullName evidence="2">Uncharacterized protein</fullName>
    </submittedName>
</protein>
<feature type="region of interest" description="Disordered" evidence="1">
    <location>
        <begin position="24"/>
        <end position="62"/>
    </location>
</feature>
<dbReference type="InterPro" id="IPR002774">
    <property type="entry name" value="Flagellin_arc-type"/>
</dbReference>
<dbReference type="Proteomes" id="UP001596414">
    <property type="component" value="Unassembled WGS sequence"/>
</dbReference>
<evidence type="ECO:0000313" key="3">
    <source>
        <dbReference type="Proteomes" id="UP001596414"/>
    </source>
</evidence>
<feature type="compositionally biased region" description="Low complexity" evidence="1">
    <location>
        <begin position="32"/>
        <end position="53"/>
    </location>
</feature>
<sequence>MRRRRFLGTVSGISVTGVAGCLGQSDDGDSSGGPATQATNNQKSTNQQTTQDDNQTEDGLGPAETVVEYSRTRAELLSTEEQFYHSLSMREPVEVRSVEGEVIERDIDTATIVERTSLEESTLSPELSAAETALVEINIDVVRGSEQEQTTTEWFLATEDGEWRILEQANQFETDTGSEGTEQVAGNIKPTSQVGTIGVNGADSNQIGEIRLVVQPDAGSADINLADLTLQYVSDKDFANIVVGAVDGETATVDATPSAIEIDDTDKQQYNVDVVTAESEDNLLMTDSADRYELVIPLSDEQDSLPPLNEGATVEITITTAGGAQTVVFLEVPDTLSEEAGTNVTL</sequence>
<gene>
    <name evidence="2" type="ORF">ACFQJ7_14930</name>
</gene>
<evidence type="ECO:0000313" key="2">
    <source>
        <dbReference type="EMBL" id="MFC7127294.1"/>
    </source>
</evidence>
<reference evidence="2 3" key="1">
    <citation type="journal article" date="2014" name="Int. J. Syst. Evol. Microbiol.">
        <title>Complete genome sequence of Corynebacterium casei LMG S-19264T (=DSM 44701T), isolated from a smear-ripened cheese.</title>
        <authorList>
            <consortium name="US DOE Joint Genome Institute (JGI-PGF)"/>
            <person name="Walter F."/>
            <person name="Albersmeier A."/>
            <person name="Kalinowski J."/>
            <person name="Ruckert C."/>
        </authorList>
    </citation>
    <scope>NUCLEOTIDE SEQUENCE [LARGE SCALE GENOMIC DNA]</scope>
    <source>
        <strain evidence="2 3">CGMCC 4.7215</strain>
    </source>
</reference>
<comment type="caution">
    <text evidence="2">The sequence shown here is derived from an EMBL/GenBank/DDBJ whole genome shotgun (WGS) entry which is preliminary data.</text>
</comment>
<dbReference type="EMBL" id="JBHSZQ010000049">
    <property type="protein sequence ID" value="MFC7127294.1"/>
    <property type="molecule type" value="Genomic_DNA"/>
</dbReference>
<name>A0ABD5XCL2_9EURY</name>
<dbReference type="Pfam" id="PF01917">
    <property type="entry name" value="Flagellin_arch-type"/>
    <property type="match status" value="1"/>
</dbReference>